<dbReference type="SUPFAM" id="SSF48452">
    <property type="entry name" value="TPR-like"/>
    <property type="match status" value="1"/>
</dbReference>
<name>A0A5J5IGD8_9BACT</name>
<dbReference type="PROSITE" id="PS51257">
    <property type="entry name" value="PROKAR_LIPOPROTEIN"/>
    <property type="match status" value="1"/>
</dbReference>
<proteinExistence type="predicted"/>
<dbReference type="RefSeq" id="WP_150416122.1">
    <property type="nucleotide sequence ID" value="NZ_VYQF01000006.1"/>
</dbReference>
<sequence>MKKILSQHKVLAVLIICIVGISSCKKDFGSINTNPSIVTTPDVKFLFSYSENQLATYKGTEWVWESMEQLWRFTQHITSDPYELSNNVNTRYNAFYTSILPNLFEIRRQISNKSDKDAYQKMASVTYILQILQGIKVTDMNGSIPYTQTQQGRYASNYSPVYDTQSTLFDTWLKELNDAIVVLENNSLPAQQTYGPSDIYYKSDWTKWVMLANTLKLRIAARLENQDKAKTQAIFQEVMKDVIGPISNDDAQLSYTSTDFLPFGTSGDIDYRSPRYASASIIKFLKASNDPRLPIYFEQNGLQGSFRDTLNKYAVTLPSFININDPLIMYQGGPADWTTDPTYASYIKNPFQVSLASKYFLISHINRKFFSPRYNGNTSGQFTDVMVTNAESCLLVAEFIQKGYAGGVNTNGTAEDWYNKGISSSIKTMNNIAIAAGSTTGFNGDGSTEIAAYLANPEVKFNGNNNLERIYIQEYLNLYRNPPEAFVFCRRTGYPKYSSTYYARETFNEVIPRRWWTKDPGEVNRANWSSALQEEGFTPLAQDAPTLNKERVWYDKNAPDFGKGN</sequence>
<gene>
    <name evidence="1" type="ORF">FW778_17355</name>
</gene>
<keyword evidence="1" id="KW-0449">Lipoprotein</keyword>
<evidence type="ECO:0000313" key="2">
    <source>
        <dbReference type="Proteomes" id="UP000326903"/>
    </source>
</evidence>
<evidence type="ECO:0000313" key="1">
    <source>
        <dbReference type="EMBL" id="KAA9037194.1"/>
    </source>
</evidence>
<dbReference type="Gene3D" id="1.25.40.390">
    <property type="match status" value="1"/>
</dbReference>
<keyword evidence="2" id="KW-1185">Reference proteome</keyword>
<dbReference type="InterPro" id="IPR041662">
    <property type="entry name" value="SusD-like_2"/>
</dbReference>
<dbReference type="Proteomes" id="UP000326903">
    <property type="component" value="Unassembled WGS sequence"/>
</dbReference>
<dbReference type="InterPro" id="IPR011990">
    <property type="entry name" value="TPR-like_helical_dom_sf"/>
</dbReference>
<dbReference type="EMBL" id="VYQF01000006">
    <property type="protein sequence ID" value="KAA9037194.1"/>
    <property type="molecule type" value="Genomic_DNA"/>
</dbReference>
<reference evidence="1 2" key="1">
    <citation type="submission" date="2019-09" db="EMBL/GenBank/DDBJ databases">
        <title>Draft genome sequence of Ginsengibacter sp. BR5-29.</title>
        <authorList>
            <person name="Im W.-T."/>
        </authorList>
    </citation>
    <scope>NUCLEOTIDE SEQUENCE [LARGE SCALE GENOMIC DNA]</scope>
    <source>
        <strain evidence="1 2">BR5-29</strain>
    </source>
</reference>
<organism evidence="1 2">
    <name type="scientific">Ginsengibacter hankyongi</name>
    <dbReference type="NCBI Taxonomy" id="2607284"/>
    <lineage>
        <taxon>Bacteria</taxon>
        <taxon>Pseudomonadati</taxon>
        <taxon>Bacteroidota</taxon>
        <taxon>Chitinophagia</taxon>
        <taxon>Chitinophagales</taxon>
        <taxon>Chitinophagaceae</taxon>
        <taxon>Ginsengibacter</taxon>
    </lineage>
</organism>
<accession>A0A5J5IGD8</accession>
<comment type="caution">
    <text evidence="1">The sequence shown here is derived from an EMBL/GenBank/DDBJ whole genome shotgun (WGS) entry which is preliminary data.</text>
</comment>
<dbReference type="Pfam" id="PF12771">
    <property type="entry name" value="SusD-like_2"/>
    <property type="match status" value="1"/>
</dbReference>
<dbReference type="AlphaFoldDB" id="A0A5J5IGD8"/>
<protein>
    <submittedName>
        <fullName evidence="1">SusD/RagB family nutrient-binding outer membrane lipoprotein</fullName>
    </submittedName>
</protein>